<evidence type="ECO:0008006" key="4">
    <source>
        <dbReference type="Google" id="ProtNLM"/>
    </source>
</evidence>
<dbReference type="EMBL" id="BIFT01000002">
    <property type="protein sequence ID" value="GCE30621.1"/>
    <property type="molecule type" value="Genomic_DNA"/>
</dbReference>
<keyword evidence="1" id="KW-0472">Membrane</keyword>
<dbReference type="RefSeq" id="WP_126630687.1">
    <property type="nucleotide sequence ID" value="NZ_BIFT01000002.1"/>
</dbReference>
<feature type="transmembrane region" description="Helical" evidence="1">
    <location>
        <begin position="49"/>
        <end position="69"/>
    </location>
</feature>
<keyword evidence="3" id="KW-1185">Reference proteome</keyword>
<reference evidence="3" key="1">
    <citation type="submission" date="2018-12" db="EMBL/GenBank/DDBJ databases">
        <title>Tengunoibacter tsumagoiensis gen. nov., sp. nov., Dictyobacter kobayashii sp. nov., D. alpinus sp. nov., and D. joshuensis sp. nov. and description of Dictyobacteraceae fam. nov. within the order Ktedonobacterales isolated from Tengu-no-mugimeshi.</title>
        <authorList>
            <person name="Wang C.M."/>
            <person name="Zheng Y."/>
            <person name="Sakai Y."/>
            <person name="Toyoda A."/>
            <person name="Minakuchi Y."/>
            <person name="Abe K."/>
            <person name="Yokota A."/>
            <person name="Yabe S."/>
        </authorList>
    </citation>
    <scope>NUCLEOTIDE SEQUENCE [LARGE SCALE GENOMIC DNA]</scope>
    <source>
        <strain evidence="3">Uno16</strain>
    </source>
</reference>
<comment type="caution">
    <text evidence="2">The sequence shown here is derived from an EMBL/GenBank/DDBJ whole genome shotgun (WGS) entry which is preliminary data.</text>
</comment>
<dbReference type="Proteomes" id="UP000287171">
    <property type="component" value="Unassembled WGS sequence"/>
</dbReference>
<dbReference type="AlphaFoldDB" id="A0A402BGS8"/>
<proteinExistence type="predicted"/>
<evidence type="ECO:0000313" key="2">
    <source>
        <dbReference type="EMBL" id="GCE30621.1"/>
    </source>
</evidence>
<sequence length="163" mass="18545">MDEELTQEEYEEETLFETRHHIIILVRPAIAMACLLLIMIVCATLLPSIYGAVGCISLLLLLACCIYLIREIIRYQQGNFVITDKRLFIHDQGVAREWLLDEIEGVDNLNHPRIPYPLSARQLRIRDSGGKTTSYSDIAQAEKLQQTTYNLIANQSSQPAIDI</sequence>
<gene>
    <name evidence="2" type="ORF">KDA_61050</name>
</gene>
<evidence type="ECO:0000256" key="1">
    <source>
        <dbReference type="SAM" id="Phobius"/>
    </source>
</evidence>
<feature type="transmembrane region" description="Helical" evidence="1">
    <location>
        <begin position="22"/>
        <end position="43"/>
    </location>
</feature>
<protein>
    <recommendedName>
        <fullName evidence="4">DUF304 domain-containing protein</fullName>
    </recommendedName>
</protein>
<keyword evidence="1" id="KW-1133">Transmembrane helix</keyword>
<keyword evidence="1" id="KW-0812">Transmembrane</keyword>
<name>A0A402BGS8_9CHLR</name>
<evidence type="ECO:0000313" key="3">
    <source>
        <dbReference type="Proteomes" id="UP000287171"/>
    </source>
</evidence>
<accession>A0A402BGS8</accession>
<organism evidence="2 3">
    <name type="scientific">Dictyobacter alpinus</name>
    <dbReference type="NCBI Taxonomy" id="2014873"/>
    <lineage>
        <taxon>Bacteria</taxon>
        <taxon>Bacillati</taxon>
        <taxon>Chloroflexota</taxon>
        <taxon>Ktedonobacteria</taxon>
        <taxon>Ktedonobacterales</taxon>
        <taxon>Dictyobacteraceae</taxon>
        <taxon>Dictyobacter</taxon>
    </lineage>
</organism>